<evidence type="ECO:0000313" key="8">
    <source>
        <dbReference type="Proteomes" id="UP000886861"/>
    </source>
</evidence>
<reference evidence="7" key="1">
    <citation type="submission" date="2020-10" db="EMBL/GenBank/DDBJ databases">
        <authorList>
            <person name="Gilroy R."/>
        </authorList>
    </citation>
    <scope>NUCLEOTIDE SEQUENCE</scope>
    <source>
        <strain evidence="7">CHK186-9395</strain>
    </source>
</reference>
<protein>
    <recommendedName>
        <fullName evidence="6">Ribosomal RNA small subunit methyltransferase G</fullName>
        <ecNumber evidence="6">2.1.1.-</ecNumber>
    </recommendedName>
    <alternativeName>
        <fullName evidence="6">16S rRNA 7-methylguanosine methyltransferase</fullName>
        <shortName evidence="6">16S rRNA m7G methyltransferase</shortName>
    </alternativeName>
</protein>
<keyword evidence="4 6" id="KW-0808">Transferase</keyword>
<feature type="binding site" evidence="6">
    <location>
        <position position="77"/>
    </location>
    <ligand>
        <name>S-adenosyl-L-methionine</name>
        <dbReference type="ChEBI" id="CHEBI:59789"/>
    </ligand>
</feature>
<feature type="binding site" evidence="6">
    <location>
        <begin position="123"/>
        <end position="124"/>
    </location>
    <ligand>
        <name>S-adenosyl-L-methionine</name>
        <dbReference type="ChEBI" id="CHEBI:59789"/>
    </ligand>
</feature>
<dbReference type="GO" id="GO:0005829">
    <property type="term" value="C:cytosol"/>
    <property type="evidence" value="ECO:0007669"/>
    <property type="project" value="TreeGrafter"/>
</dbReference>
<dbReference type="SUPFAM" id="SSF53335">
    <property type="entry name" value="S-adenosyl-L-methionine-dependent methyltransferases"/>
    <property type="match status" value="1"/>
</dbReference>
<dbReference type="InterPro" id="IPR029063">
    <property type="entry name" value="SAM-dependent_MTases_sf"/>
</dbReference>
<keyword evidence="2 6" id="KW-0698">rRNA processing</keyword>
<keyword evidence="5 6" id="KW-0949">S-adenosyl-L-methionine</keyword>
<comment type="caution">
    <text evidence="6">Lacks conserved residue(s) required for the propagation of feature annotation.</text>
</comment>
<sequence length="228" mass="26104">MEKIKLFEKYNLNLTEEKLNKLNIFYSELIFYNNSFNLTAITEENEVFIKHFLDSIFPEFLIEKNSSVIDIGAGAGFPSIPLKIYRPDLNVTMIDSLNKRVNFLNDVIKKLELENISAFHARAEDFAKTSRESFDYAVVRAVAKIPTLIEYAFPLLKVGGRLLCYKGGDVEEELKQSENALKILGGVVERVEKFNLEGNSRTIVLIKKLEHTPSKYPRSKNLPKLKPL</sequence>
<proteinExistence type="inferred from homology"/>
<feature type="binding site" evidence="6">
    <location>
        <position position="72"/>
    </location>
    <ligand>
        <name>S-adenosyl-L-methionine</name>
        <dbReference type="ChEBI" id="CHEBI:59789"/>
    </ligand>
</feature>
<dbReference type="CDD" id="cd02440">
    <property type="entry name" value="AdoMet_MTases"/>
    <property type="match status" value="1"/>
</dbReference>
<dbReference type="EMBL" id="DVOJ01000006">
    <property type="protein sequence ID" value="HIV01274.1"/>
    <property type="molecule type" value="Genomic_DNA"/>
</dbReference>
<comment type="caution">
    <text evidence="7">The sequence shown here is derived from an EMBL/GenBank/DDBJ whole genome shotgun (WGS) entry which is preliminary data.</text>
</comment>
<dbReference type="AlphaFoldDB" id="A0A9D1NDU0"/>
<reference evidence="7" key="2">
    <citation type="journal article" date="2021" name="PeerJ">
        <title>Extensive microbial diversity within the chicken gut microbiome revealed by metagenomics and culture.</title>
        <authorList>
            <person name="Gilroy R."/>
            <person name="Ravi A."/>
            <person name="Getino M."/>
            <person name="Pursley I."/>
            <person name="Horton D.L."/>
            <person name="Alikhan N.F."/>
            <person name="Baker D."/>
            <person name="Gharbi K."/>
            <person name="Hall N."/>
            <person name="Watson M."/>
            <person name="Adriaenssens E.M."/>
            <person name="Foster-Nyarko E."/>
            <person name="Jarju S."/>
            <person name="Secka A."/>
            <person name="Antonio M."/>
            <person name="Oren A."/>
            <person name="Chaudhuri R.R."/>
            <person name="La Ragione R."/>
            <person name="Hildebrand F."/>
            <person name="Pallen M.J."/>
        </authorList>
    </citation>
    <scope>NUCLEOTIDE SEQUENCE</scope>
    <source>
        <strain evidence="7">CHK186-9395</strain>
    </source>
</reference>
<dbReference type="PANTHER" id="PTHR31760">
    <property type="entry name" value="S-ADENOSYL-L-METHIONINE-DEPENDENT METHYLTRANSFERASES SUPERFAMILY PROTEIN"/>
    <property type="match status" value="1"/>
</dbReference>
<name>A0A9D1NDU0_9FIRM</name>
<dbReference type="InterPro" id="IPR003682">
    <property type="entry name" value="rRNA_ssu_MeTfrase_G"/>
</dbReference>
<dbReference type="FunFam" id="3.40.50.150:FF:000041">
    <property type="entry name" value="Ribosomal RNA small subunit methyltransferase G"/>
    <property type="match status" value="1"/>
</dbReference>
<evidence type="ECO:0000256" key="4">
    <source>
        <dbReference type="ARBA" id="ARBA00022679"/>
    </source>
</evidence>
<evidence type="ECO:0000313" key="7">
    <source>
        <dbReference type="EMBL" id="HIV01274.1"/>
    </source>
</evidence>
<keyword evidence="3 6" id="KW-0489">Methyltransferase</keyword>
<comment type="subcellular location">
    <subcellularLocation>
        <location evidence="6">Cytoplasm</location>
    </subcellularLocation>
</comment>
<evidence type="ECO:0000256" key="1">
    <source>
        <dbReference type="ARBA" id="ARBA00022490"/>
    </source>
</evidence>
<organism evidence="7 8">
    <name type="scientific">Candidatus Caccopulliclostridium gallistercoris</name>
    <dbReference type="NCBI Taxonomy" id="2840719"/>
    <lineage>
        <taxon>Bacteria</taxon>
        <taxon>Bacillati</taxon>
        <taxon>Bacillota</taxon>
        <taxon>Clostridia</taxon>
        <taxon>Candidatus Caccopulliclostridium</taxon>
    </lineage>
</organism>
<dbReference type="Pfam" id="PF02527">
    <property type="entry name" value="GidB"/>
    <property type="match status" value="1"/>
</dbReference>
<dbReference type="PIRSF" id="PIRSF003078">
    <property type="entry name" value="GidB"/>
    <property type="match status" value="1"/>
</dbReference>
<evidence type="ECO:0000256" key="3">
    <source>
        <dbReference type="ARBA" id="ARBA00022603"/>
    </source>
</evidence>
<dbReference type="Proteomes" id="UP000886861">
    <property type="component" value="Unassembled WGS sequence"/>
</dbReference>
<dbReference type="EC" id="2.1.1.-" evidence="6"/>
<feature type="binding site" evidence="6">
    <location>
        <position position="140"/>
    </location>
    <ligand>
        <name>S-adenosyl-L-methionine</name>
        <dbReference type="ChEBI" id="CHEBI:59789"/>
    </ligand>
</feature>
<evidence type="ECO:0000256" key="5">
    <source>
        <dbReference type="ARBA" id="ARBA00022691"/>
    </source>
</evidence>
<gene>
    <name evidence="6 7" type="primary">rsmG</name>
    <name evidence="7" type="ORF">IAA62_01800</name>
</gene>
<keyword evidence="1 6" id="KW-0963">Cytoplasm</keyword>
<evidence type="ECO:0000256" key="6">
    <source>
        <dbReference type="HAMAP-Rule" id="MF_00074"/>
    </source>
</evidence>
<dbReference type="Gene3D" id="3.40.50.150">
    <property type="entry name" value="Vaccinia Virus protein VP39"/>
    <property type="match status" value="1"/>
</dbReference>
<dbReference type="HAMAP" id="MF_00074">
    <property type="entry name" value="16SrRNA_methyltr_G"/>
    <property type="match status" value="1"/>
</dbReference>
<accession>A0A9D1NDU0</accession>
<dbReference type="GO" id="GO:0070043">
    <property type="term" value="F:rRNA (guanine-N7-)-methyltransferase activity"/>
    <property type="evidence" value="ECO:0007669"/>
    <property type="project" value="UniProtKB-UniRule"/>
</dbReference>
<dbReference type="PANTHER" id="PTHR31760:SF0">
    <property type="entry name" value="S-ADENOSYL-L-METHIONINE-DEPENDENT METHYLTRANSFERASES SUPERFAMILY PROTEIN"/>
    <property type="match status" value="1"/>
</dbReference>
<comment type="similarity">
    <text evidence="6">Belongs to the methyltransferase superfamily. RNA methyltransferase RsmG family.</text>
</comment>
<comment type="function">
    <text evidence="6">Specifically methylates the N7 position of a guanine in 16S rRNA.</text>
</comment>
<dbReference type="NCBIfam" id="TIGR00138">
    <property type="entry name" value="rsmG_gidB"/>
    <property type="match status" value="1"/>
</dbReference>
<evidence type="ECO:0000256" key="2">
    <source>
        <dbReference type="ARBA" id="ARBA00022552"/>
    </source>
</evidence>